<gene>
    <name evidence="2" type="ORF">E2562_024761</name>
</gene>
<dbReference type="EMBL" id="SPHZ02000001">
    <property type="protein sequence ID" value="KAF0934300.1"/>
    <property type="molecule type" value="Genomic_DNA"/>
</dbReference>
<comment type="caution">
    <text evidence="2">The sequence shown here is derived from an EMBL/GenBank/DDBJ whole genome shotgun (WGS) entry which is preliminary data.</text>
</comment>
<keyword evidence="3" id="KW-1185">Reference proteome</keyword>
<organism evidence="2 3">
    <name type="scientific">Oryza meyeriana var. granulata</name>
    <dbReference type="NCBI Taxonomy" id="110450"/>
    <lineage>
        <taxon>Eukaryota</taxon>
        <taxon>Viridiplantae</taxon>
        <taxon>Streptophyta</taxon>
        <taxon>Embryophyta</taxon>
        <taxon>Tracheophyta</taxon>
        <taxon>Spermatophyta</taxon>
        <taxon>Magnoliopsida</taxon>
        <taxon>Liliopsida</taxon>
        <taxon>Poales</taxon>
        <taxon>Poaceae</taxon>
        <taxon>BOP clade</taxon>
        <taxon>Oryzoideae</taxon>
        <taxon>Oryzeae</taxon>
        <taxon>Oryzinae</taxon>
        <taxon>Oryza</taxon>
        <taxon>Oryza meyeriana</taxon>
    </lineage>
</organism>
<dbReference type="Proteomes" id="UP000479710">
    <property type="component" value="Unassembled WGS sequence"/>
</dbReference>
<protein>
    <submittedName>
        <fullName evidence="2">Uncharacterized protein</fullName>
    </submittedName>
</protein>
<evidence type="ECO:0000313" key="3">
    <source>
        <dbReference type="Proteomes" id="UP000479710"/>
    </source>
</evidence>
<proteinExistence type="predicted"/>
<evidence type="ECO:0000313" key="2">
    <source>
        <dbReference type="EMBL" id="KAF0934300.1"/>
    </source>
</evidence>
<feature type="region of interest" description="Disordered" evidence="1">
    <location>
        <begin position="1"/>
        <end position="31"/>
    </location>
</feature>
<name>A0A6G1FBK7_9ORYZ</name>
<evidence type="ECO:0000256" key="1">
    <source>
        <dbReference type="SAM" id="MobiDB-lite"/>
    </source>
</evidence>
<accession>A0A6G1FBK7</accession>
<sequence>MVVPLEPSTMHPSFTVDVPTKGPRRHSHKGPALARLVIHRCRAALASASTRLCRLETGTAVREIK</sequence>
<reference evidence="2 3" key="1">
    <citation type="submission" date="2019-11" db="EMBL/GenBank/DDBJ databases">
        <title>Whole genome sequence of Oryza granulata.</title>
        <authorList>
            <person name="Li W."/>
        </authorList>
    </citation>
    <scope>NUCLEOTIDE SEQUENCE [LARGE SCALE GENOMIC DNA]</scope>
    <source>
        <strain evidence="3">cv. Menghai</strain>
        <tissue evidence="2">Leaf</tissue>
    </source>
</reference>
<dbReference type="AlphaFoldDB" id="A0A6G1FBK7"/>